<dbReference type="EMBL" id="JASCZI010091263">
    <property type="protein sequence ID" value="MED6149698.1"/>
    <property type="molecule type" value="Genomic_DNA"/>
</dbReference>
<comment type="caution">
    <text evidence="1">The sequence shown here is derived from an EMBL/GenBank/DDBJ whole genome shotgun (WGS) entry which is preliminary data.</text>
</comment>
<evidence type="ECO:0000313" key="2">
    <source>
        <dbReference type="Proteomes" id="UP001341840"/>
    </source>
</evidence>
<organism evidence="1 2">
    <name type="scientific">Stylosanthes scabra</name>
    <dbReference type="NCBI Taxonomy" id="79078"/>
    <lineage>
        <taxon>Eukaryota</taxon>
        <taxon>Viridiplantae</taxon>
        <taxon>Streptophyta</taxon>
        <taxon>Embryophyta</taxon>
        <taxon>Tracheophyta</taxon>
        <taxon>Spermatophyta</taxon>
        <taxon>Magnoliopsida</taxon>
        <taxon>eudicotyledons</taxon>
        <taxon>Gunneridae</taxon>
        <taxon>Pentapetalae</taxon>
        <taxon>rosids</taxon>
        <taxon>fabids</taxon>
        <taxon>Fabales</taxon>
        <taxon>Fabaceae</taxon>
        <taxon>Papilionoideae</taxon>
        <taxon>50 kb inversion clade</taxon>
        <taxon>dalbergioids sensu lato</taxon>
        <taxon>Dalbergieae</taxon>
        <taxon>Pterocarpus clade</taxon>
        <taxon>Stylosanthes</taxon>
    </lineage>
</organism>
<dbReference type="Proteomes" id="UP001341840">
    <property type="component" value="Unassembled WGS sequence"/>
</dbReference>
<sequence length="157" mass="17302">MSVASYVREEYGKPEWRVGLPRIGALSILRIHGLGILTPYISSGFSSIGSSLKKSAKRSFGFFESSIPASLSLPQSLFGELGLGIYLSMKHEVSPPPSFSLAPKFWQSARRAWQNLLRHLWIVKQEVSSSPTHLQNLNFHPHFGGRLGGIAVICVNP</sequence>
<reference evidence="1 2" key="1">
    <citation type="journal article" date="2023" name="Plants (Basel)">
        <title>Bridging the Gap: Combining Genomics and Transcriptomics Approaches to Understand Stylosanthes scabra, an Orphan Legume from the Brazilian Caatinga.</title>
        <authorList>
            <person name="Ferreira-Neto J.R.C."/>
            <person name="da Silva M.D."/>
            <person name="Binneck E."/>
            <person name="de Melo N.F."/>
            <person name="da Silva R.H."/>
            <person name="de Melo A.L.T.M."/>
            <person name="Pandolfi V."/>
            <person name="Bustamante F.O."/>
            <person name="Brasileiro-Vidal A.C."/>
            <person name="Benko-Iseppon A.M."/>
        </authorList>
    </citation>
    <scope>NUCLEOTIDE SEQUENCE [LARGE SCALE GENOMIC DNA]</scope>
    <source>
        <tissue evidence="1">Leaves</tissue>
    </source>
</reference>
<accession>A0ABU6TP96</accession>
<protein>
    <submittedName>
        <fullName evidence="1">Uncharacterized protein</fullName>
    </submittedName>
</protein>
<keyword evidence="2" id="KW-1185">Reference proteome</keyword>
<name>A0ABU6TP96_9FABA</name>
<evidence type="ECO:0000313" key="1">
    <source>
        <dbReference type="EMBL" id="MED6149698.1"/>
    </source>
</evidence>
<gene>
    <name evidence="1" type="ORF">PIB30_064999</name>
</gene>
<proteinExistence type="predicted"/>